<protein>
    <submittedName>
        <fullName evidence="1">Uncharacterized protein</fullName>
    </submittedName>
</protein>
<sequence>MNSMTDSTRTWTKRIKTRCTGFGRTVHVGEMRKTSISLHNMLYNKLRFRPNVITDIIVDRLNVRGEEHRADESNTAKLILWPHAPRASLAIPQYSARAPDHGKRKKFSIYSSSARFGLLPFVACCSMVERTSLIDISPDRIRLRRLGLVQAGTDCLLFDSVNKEKKRGAEEARLPQLR</sequence>
<name>A0AAD4L882_9AGAM</name>
<accession>A0AAD4L882</accession>
<evidence type="ECO:0000313" key="2">
    <source>
        <dbReference type="Proteomes" id="UP001201163"/>
    </source>
</evidence>
<comment type="caution">
    <text evidence="1">The sequence shown here is derived from an EMBL/GenBank/DDBJ whole genome shotgun (WGS) entry which is preliminary data.</text>
</comment>
<evidence type="ECO:0000313" key="1">
    <source>
        <dbReference type="EMBL" id="KAH8984226.1"/>
    </source>
</evidence>
<dbReference type="AlphaFoldDB" id="A0AAD4L882"/>
<gene>
    <name evidence="1" type="ORF">EDB92DRAFT_1495622</name>
</gene>
<dbReference type="EMBL" id="JAKELL010000078">
    <property type="protein sequence ID" value="KAH8984226.1"/>
    <property type="molecule type" value="Genomic_DNA"/>
</dbReference>
<keyword evidence="2" id="KW-1185">Reference proteome</keyword>
<dbReference type="Proteomes" id="UP001201163">
    <property type="component" value="Unassembled WGS sequence"/>
</dbReference>
<reference evidence="1" key="1">
    <citation type="submission" date="2022-01" db="EMBL/GenBank/DDBJ databases">
        <title>Comparative genomics reveals a dynamic genome evolution in the ectomycorrhizal milk-cap (Lactarius) mushrooms.</title>
        <authorList>
            <consortium name="DOE Joint Genome Institute"/>
            <person name="Lebreton A."/>
            <person name="Tang N."/>
            <person name="Kuo A."/>
            <person name="LaButti K."/>
            <person name="Drula E."/>
            <person name="Barry K."/>
            <person name="Clum A."/>
            <person name="Lipzen A."/>
            <person name="Mousain D."/>
            <person name="Ng V."/>
            <person name="Wang R."/>
            <person name="Wang X."/>
            <person name="Dai Y."/>
            <person name="Henrissat B."/>
            <person name="Grigoriev I.V."/>
            <person name="Guerin-Laguette A."/>
            <person name="Yu F."/>
            <person name="Martin F.M."/>
        </authorList>
    </citation>
    <scope>NUCLEOTIDE SEQUENCE</scope>
    <source>
        <strain evidence="1">QP</strain>
    </source>
</reference>
<proteinExistence type="predicted"/>
<organism evidence="1 2">
    <name type="scientific">Lactarius akahatsu</name>
    <dbReference type="NCBI Taxonomy" id="416441"/>
    <lineage>
        <taxon>Eukaryota</taxon>
        <taxon>Fungi</taxon>
        <taxon>Dikarya</taxon>
        <taxon>Basidiomycota</taxon>
        <taxon>Agaricomycotina</taxon>
        <taxon>Agaricomycetes</taxon>
        <taxon>Russulales</taxon>
        <taxon>Russulaceae</taxon>
        <taxon>Lactarius</taxon>
    </lineage>
</organism>